<protein>
    <submittedName>
        <fullName evidence="1">Uncharacterized protein</fullName>
    </submittedName>
</protein>
<keyword evidence="2" id="KW-1185">Reference proteome</keyword>
<gene>
    <name evidence="1" type="ORF">PBY51_021550</name>
</gene>
<comment type="caution">
    <text evidence="1">The sequence shown here is derived from an EMBL/GenBank/DDBJ whole genome shotgun (WGS) entry which is preliminary data.</text>
</comment>
<dbReference type="EMBL" id="JAUZQC010000014">
    <property type="protein sequence ID" value="KAK5860043.1"/>
    <property type="molecule type" value="Genomic_DNA"/>
</dbReference>
<dbReference type="Proteomes" id="UP001346869">
    <property type="component" value="Unassembled WGS sequence"/>
</dbReference>
<accession>A0AAN7XB96</accession>
<name>A0AAN7XB96_ELEMC</name>
<reference evidence="1 2" key="2">
    <citation type="journal article" date="2023" name="Mol. Biol. Evol.">
        <title>Genomics of Secondarily Temperate Adaptation in the Only Non-Antarctic Icefish.</title>
        <authorList>
            <person name="Rivera-Colon A.G."/>
            <person name="Rayamajhi N."/>
            <person name="Minhas B.F."/>
            <person name="Madrigal G."/>
            <person name="Bilyk K.T."/>
            <person name="Yoon V."/>
            <person name="Hune M."/>
            <person name="Gregory S."/>
            <person name="Cheng C.H.C."/>
            <person name="Catchen J.M."/>
        </authorList>
    </citation>
    <scope>NUCLEOTIDE SEQUENCE [LARGE SCALE GENOMIC DNA]</scope>
    <source>
        <strain evidence="1">JMC-PN-2008</strain>
    </source>
</reference>
<reference evidence="1 2" key="1">
    <citation type="journal article" date="2023" name="Genes (Basel)">
        <title>Chromosome-Level Genome Assembly and Circadian Gene Repertoire of the Patagonia Blennie Eleginops maclovinus-The Closest Ancestral Proxy of Antarctic Cryonotothenioids.</title>
        <authorList>
            <person name="Cheng C.C."/>
            <person name="Rivera-Colon A.G."/>
            <person name="Minhas B.F."/>
            <person name="Wilson L."/>
            <person name="Rayamajhi N."/>
            <person name="Vargas-Chacoff L."/>
            <person name="Catchen J.M."/>
        </authorList>
    </citation>
    <scope>NUCLEOTIDE SEQUENCE [LARGE SCALE GENOMIC DNA]</scope>
    <source>
        <strain evidence="1">JMC-PN-2008</strain>
    </source>
</reference>
<sequence>MKCREMFMAEQFLVSSSTFGLDSLRGEHQAVCSWKCFCGLARCLPALPGTRPQRGLGLESGSRLEALSELAAPS</sequence>
<dbReference type="AlphaFoldDB" id="A0AAN7XB96"/>
<evidence type="ECO:0000313" key="1">
    <source>
        <dbReference type="EMBL" id="KAK5860043.1"/>
    </source>
</evidence>
<organism evidence="1 2">
    <name type="scientific">Eleginops maclovinus</name>
    <name type="common">Patagonian blennie</name>
    <name type="synonym">Eleginus maclovinus</name>
    <dbReference type="NCBI Taxonomy" id="56733"/>
    <lineage>
        <taxon>Eukaryota</taxon>
        <taxon>Metazoa</taxon>
        <taxon>Chordata</taxon>
        <taxon>Craniata</taxon>
        <taxon>Vertebrata</taxon>
        <taxon>Euteleostomi</taxon>
        <taxon>Actinopterygii</taxon>
        <taxon>Neopterygii</taxon>
        <taxon>Teleostei</taxon>
        <taxon>Neoteleostei</taxon>
        <taxon>Acanthomorphata</taxon>
        <taxon>Eupercaria</taxon>
        <taxon>Perciformes</taxon>
        <taxon>Notothenioidei</taxon>
        <taxon>Eleginopidae</taxon>
        <taxon>Eleginops</taxon>
    </lineage>
</organism>
<proteinExistence type="predicted"/>
<evidence type="ECO:0000313" key="2">
    <source>
        <dbReference type="Proteomes" id="UP001346869"/>
    </source>
</evidence>